<evidence type="ECO:0000313" key="4">
    <source>
        <dbReference type="Proteomes" id="UP000594681"/>
    </source>
</evidence>
<dbReference type="AlphaFoldDB" id="A0A7T0PBB1"/>
<dbReference type="RefSeq" id="WP_165006609.1">
    <property type="nucleotide sequence ID" value="NZ_CP064954.1"/>
</dbReference>
<accession>A0A7T0PBB1</accession>
<gene>
    <name evidence="3" type="ORF">G7Y31_07185</name>
</gene>
<dbReference type="KEGG" id="cliz:G7Y31_07185"/>
<feature type="compositionally biased region" description="Basic residues" evidence="1">
    <location>
        <begin position="191"/>
        <end position="204"/>
    </location>
</feature>
<name>A0A7T0PBB1_9CORY</name>
<feature type="transmembrane region" description="Helical" evidence="2">
    <location>
        <begin position="70"/>
        <end position="88"/>
    </location>
</feature>
<evidence type="ECO:0000256" key="1">
    <source>
        <dbReference type="SAM" id="MobiDB-lite"/>
    </source>
</evidence>
<proteinExistence type="predicted"/>
<keyword evidence="4" id="KW-1185">Reference proteome</keyword>
<keyword evidence="2" id="KW-0472">Membrane</keyword>
<feature type="transmembrane region" description="Helical" evidence="2">
    <location>
        <begin position="97"/>
        <end position="116"/>
    </location>
</feature>
<feature type="transmembrane region" description="Helical" evidence="2">
    <location>
        <begin position="25"/>
        <end position="50"/>
    </location>
</feature>
<feature type="region of interest" description="Disordered" evidence="1">
    <location>
        <begin position="173"/>
        <end position="204"/>
    </location>
</feature>
<dbReference type="EMBL" id="CP064954">
    <property type="protein sequence ID" value="QPK78362.1"/>
    <property type="molecule type" value="Genomic_DNA"/>
</dbReference>
<feature type="compositionally biased region" description="Basic and acidic residues" evidence="1">
    <location>
        <begin position="174"/>
        <end position="190"/>
    </location>
</feature>
<keyword evidence="2" id="KW-0812">Transmembrane</keyword>
<evidence type="ECO:0000256" key="2">
    <source>
        <dbReference type="SAM" id="Phobius"/>
    </source>
</evidence>
<feature type="transmembrane region" description="Helical" evidence="2">
    <location>
        <begin position="122"/>
        <end position="143"/>
    </location>
</feature>
<organism evidence="3 4">
    <name type="scientific">Corynebacterium lizhenjunii</name>
    <dbReference type="NCBI Taxonomy" id="2709394"/>
    <lineage>
        <taxon>Bacteria</taxon>
        <taxon>Bacillati</taxon>
        <taxon>Actinomycetota</taxon>
        <taxon>Actinomycetes</taxon>
        <taxon>Mycobacteriales</taxon>
        <taxon>Corynebacteriaceae</taxon>
        <taxon>Corynebacterium</taxon>
    </lineage>
</organism>
<sequence>MTTHDSTADSLAQARIAEKKAARSVTLGAQGLPLILSVVGFALSLPLVVSAGVRGWAMLGSFSQMTLMEYVFYLFSAIGAVATVSVLLTRRTVLAQIAWMCVTLGFFLALWAFWASSRTGGAGLGFLVTVLANACAMVAYALLIMRKSPEQQAAERRVRELARELDLVGQVQEAARHAEAAPQLADDRRAQAAHRHQRARNADS</sequence>
<dbReference type="Proteomes" id="UP000594681">
    <property type="component" value="Chromosome"/>
</dbReference>
<reference evidence="3 4" key="1">
    <citation type="submission" date="2020-11" db="EMBL/GenBank/DDBJ databases">
        <title>Corynebacterium sp. ZJ-599.</title>
        <authorList>
            <person name="Zhou J."/>
        </authorList>
    </citation>
    <scope>NUCLEOTIDE SEQUENCE [LARGE SCALE GENOMIC DNA]</scope>
    <source>
        <strain evidence="3 4">ZJ-599</strain>
    </source>
</reference>
<evidence type="ECO:0000313" key="3">
    <source>
        <dbReference type="EMBL" id="QPK78362.1"/>
    </source>
</evidence>
<protein>
    <submittedName>
        <fullName evidence="3">Uncharacterized protein</fullName>
    </submittedName>
</protein>
<keyword evidence="2" id="KW-1133">Transmembrane helix</keyword>